<organism evidence="1 2">
    <name type="scientific">Penstemon smallii</name>
    <dbReference type="NCBI Taxonomy" id="265156"/>
    <lineage>
        <taxon>Eukaryota</taxon>
        <taxon>Viridiplantae</taxon>
        <taxon>Streptophyta</taxon>
        <taxon>Embryophyta</taxon>
        <taxon>Tracheophyta</taxon>
        <taxon>Spermatophyta</taxon>
        <taxon>Magnoliopsida</taxon>
        <taxon>eudicotyledons</taxon>
        <taxon>Gunneridae</taxon>
        <taxon>Pentapetalae</taxon>
        <taxon>asterids</taxon>
        <taxon>lamiids</taxon>
        <taxon>Lamiales</taxon>
        <taxon>Plantaginaceae</taxon>
        <taxon>Cheloneae</taxon>
        <taxon>Penstemon</taxon>
    </lineage>
</organism>
<evidence type="ECO:0000313" key="1">
    <source>
        <dbReference type="EMBL" id="KAL3835536.1"/>
    </source>
</evidence>
<dbReference type="Proteomes" id="UP001634393">
    <property type="component" value="Unassembled WGS sequence"/>
</dbReference>
<dbReference type="EMBL" id="JBJXBP010000004">
    <property type="protein sequence ID" value="KAL3835536.1"/>
    <property type="molecule type" value="Genomic_DNA"/>
</dbReference>
<gene>
    <name evidence="1" type="ORF">ACJIZ3_010272</name>
</gene>
<protein>
    <submittedName>
        <fullName evidence="1">Uncharacterized protein</fullName>
    </submittedName>
</protein>
<keyword evidence="2" id="KW-1185">Reference proteome</keyword>
<name>A0ABD3TEU7_9LAMI</name>
<evidence type="ECO:0000313" key="2">
    <source>
        <dbReference type="Proteomes" id="UP001634393"/>
    </source>
</evidence>
<sequence>MCYRWCHYKGSSVKTCHANLIFFLVSMVF</sequence>
<reference evidence="1 2" key="1">
    <citation type="submission" date="2024-12" db="EMBL/GenBank/DDBJ databases">
        <title>The unique morphological basis and parallel evolutionary history of personate flowers in Penstemon.</title>
        <authorList>
            <person name="Depatie T.H."/>
            <person name="Wessinger C.A."/>
        </authorList>
    </citation>
    <scope>NUCLEOTIDE SEQUENCE [LARGE SCALE GENOMIC DNA]</scope>
    <source>
        <strain evidence="1">WTNN_2</strain>
        <tissue evidence="1">Leaf</tissue>
    </source>
</reference>
<accession>A0ABD3TEU7</accession>
<dbReference type="AlphaFoldDB" id="A0ABD3TEU7"/>
<comment type="caution">
    <text evidence="1">The sequence shown here is derived from an EMBL/GenBank/DDBJ whole genome shotgun (WGS) entry which is preliminary data.</text>
</comment>
<proteinExistence type="predicted"/>